<dbReference type="HOGENOM" id="CLU_2236198_0_0_1"/>
<gene>
    <name evidence="1" type="ORF">BofuT4_P097800.1</name>
</gene>
<dbReference type="EMBL" id="FQ790319">
    <property type="protein sequence ID" value="CCD34879.1"/>
    <property type="molecule type" value="Genomic_DNA"/>
</dbReference>
<protein>
    <submittedName>
        <fullName evidence="1">Uncharacterized protein</fullName>
    </submittedName>
</protein>
<name>G2YCQ0_BOTF4</name>
<sequence length="105" mass="11349">MAVCERKGQLETRSMAVPAKVQYRRAVDTRDAVDTLLCAEKTNKTSDHTASTACFPRESSVRLVLNAQDTATYCITNDRANASCECLGSPYIHPGVAAGAEDKKP</sequence>
<dbReference type="InParanoid" id="G2YCQ0"/>
<dbReference type="Proteomes" id="UP000008177">
    <property type="component" value="Unplaced contigs"/>
</dbReference>
<organism evidence="1 2">
    <name type="scientific">Botryotinia fuckeliana (strain T4)</name>
    <name type="common">Noble rot fungus</name>
    <name type="synonym">Botrytis cinerea</name>
    <dbReference type="NCBI Taxonomy" id="999810"/>
    <lineage>
        <taxon>Eukaryota</taxon>
        <taxon>Fungi</taxon>
        <taxon>Dikarya</taxon>
        <taxon>Ascomycota</taxon>
        <taxon>Pezizomycotina</taxon>
        <taxon>Leotiomycetes</taxon>
        <taxon>Helotiales</taxon>
        <taxon>Sclerotiniaceae</taxon>
        <taxon>Botrytis</taxon>
    </lineage>
</organism>
<evidence type="ECO:0000313" key="2">
    <source>
        <dbReference type="Proteomes" id="UP000008177"/>
    </source>
</evidence>
<proteinExistence type="predicted"/>
<accession>G2YCQ0</accession>
<reference evidence="2" key="1">
    <citation type="journal article" date="2011" name="PLoS Genet.">
        <title>Genomic analysis of the necrotrophic fungal pathogens Sclerotinia sclerotiorum and Botrytis cinerea.</title>
        <authorList>
            <person name="Amselem J."/>
            <person name="Cuomo C.A."/>
            <person name="van Kan J.A."/>
            <person name="Viaud M."/>
            <person name="Benito E.P."/>
            <person name="Couloux A."/>
            <person name="Coutinho P.M."/>
            <person name="de Vries R.P."/>
            <person name="Dyer P.S."/>
            <person name="Fillinger S."/>
            <person name="Fournier E."/>
            <person name="Gout L."/>
            <person name="Hahn M."/>
            <person name="Kohn L."/>
            <person name="Lapalu N."/>
            <person name="Plummer K.M."/>
            <person name="Pradier J.M."/>
            <person name="Quevillon E."/>
            <person name="Sharon A."/>
            <person name="Simon A."/>
            <person name="ten Have A."/>
            <person name="Tudzynski B."/>
            <person name="Tudzynski P."/>
            <person name="Wincker P."/>
            <person name="Andrew M."/>
            <person name="Anthouard V."/>
            <person name="Beever R.E."/>
            <person name="Beffa R."/>
            <person name="Benoit I."/>
            <person name="Bouzid O."/>
            <person name="Brault B."/>
            <person name="Chen Z."/>
            <person name="Choquer M."/>
            <person name="Collemare J."/>
            <person name="Cotton P."/>
            <person name="Danchin E.G."/>
            <person name="Da Silva C."/>
            <person name="Gautier A."/>
            <person name="Giraud C."/>
            <person name="Giraud T."/>
            <person name="Gonzalez C."/>
            <person name="Grossetete S."/>
            <person name="Guldener U."/>
            <person name="Henrissat B."/>
            <person name="Howlett B.J."/>
            <person name="Kodira C."/>
            <person name="Kretschmer M."/>
            <person name="Lappartient A."/>
            <person name="Leroch M."/>
            <person name="Levis C."/>
            <person name="Mauceli E."/>
            <person name="Neuveglise C."/>
            <person name="Oeser B."/>
            <person name="Pearson M."/>
            <person name="Poulain J."/>
            <person name="Poussereau N."/>
            <person name="Quesneville H."/>
            <person name="Rascle C."/>
            <person name="Schumacher J."/>
            <person name="Segurens B."/>
            <person name="Sexton A."/>
            <person name="Silva E."/>
            <person name="Sirven C."/>
            <person name="Soanes D.M."/>
            <person name="Talbot N.J."/>
            <person name="Templeton M."/>
            <person name="Yandava C."/>
            <person name="Yarden O."/>
            <person name="Zeng Q."/>
            <person name="Rollins J.A."/>
            <person name="Lebrun M.H."/>
            <person name="Dickman M."/>
        </authorList>
    </citation>
    <scope>NUCLEOTIDE SEQUENCE [LARGE SCALE GENOMIC DNA]</scope>
    <source>
        <strain evidence="2">T4</strain>
    </source>
</reference>
<dbReference type="AlphaFoldDB" id="G2YCQ0"/>
<evidence type="ECO:0000313" key="1">
    <source>
        <dbReference type="EMBL" id="CCD34879.1"/>
    </source>
</evidence>